<evidence type="ECO:0000256" key="1">
    <source>
        <dbReference type="ARBA" id="ARBA00005091"/>
    </source>
</evidence>
<evidence type="ECO:0000256" key="2">
    <source>
        <dbReference type="ARBA" id="ARBA00011152"/>
    </source>
</evidence>
<dbReference type="GO" id="GO:0016829">
    <property type="term" value="F:lyase activity"/>
    <property type="evidence" value="ECO:0007669"/>
    <property type="project" value="UniProtKB-KW"/>
</dbReference>
<comment type="catalytic activity">
    <reaction evidence="9 10">
        <text>L-glutamine + H2O = L-glutamate + NH4(+)</text>
        <dbReference type="Rhea" id="RHEA:15889"/>
        <dbReference type="ChEBI" id="CHEBI:15377"/>
        <dbReference type="ChEBI" id="CHEBI:28938"/>
        <dbReference type="ChEBI" id="CHEBI:29985"/>
        <dbReference type="ChEBI" id="CHEBI:58359"/>
        <dbReference type="EC" id="3.5.1.2"/>
    </reaction>
</comment>
<evidence type="ECO:0000259" key="12">
    <source>
        <dbReference type="Pfam" id="PF00117"/>
    </source>
</evidence>
<evidence type="ECO:0000313" key="14">
    <source>
        <dbReference type="Proteomes" id="UP000886796"/>
    </source>
</evidence>
<evidence type="ECO:0000256" key="3">
    <source>
        <dbReference type="ARBA" id="ARBA00022605"/>
    </source>
</evidence>
<evidence type="ECO:0000256" key="10">
    <source>
        <dbReference type="HAMAP-Rule" id="MF_00278"/>
    </source>
</evidence>
<dbReference type="GO" id="GO:0004359">
    <property type="term" value="F:glutaminase activity"/>
    <property type="evidence" value="ECO:0007669"/>
    <property type="project" value="UniProtKB-EC"/>
</dbReference>
<comment type="function">
    <text evidence="10">IGPS catalyzes the conversion of PRFAR and glutamine to IGP, AICAR and glutamate. The HisH subunit catalyzes the hydrolysis of glutamine to glutamate and ammonia as part of the synthesis of IGP and AICAR. The resulting ammonia molecule is channeled to the active site of HisF.</text>
</comment>
<reference evidence="13" key="1">
    <citation type="submission" date="2020-10" db="EMBL/GenBank/DDBJ databases">
        <authorList>
            <person name="Gilroy R."/>
        </authorList>
    </citation>
    <scope>NUCLEOTIDE SEQUENCE</scope>
    <source>
        <strain evidence="13">13361</strain>
    </source>
</reference>
<evidence type="ECO:0000256" key="5">
    <source>
        <dbReference type="ARBA" id="ARBA00022962"/>
    </source>
</evidence>
<evidence type="ECO:0000256" key="7">
    <source>
        <dbReference type="ARBA" id="ARBA00023239"/>
    </source>
</evidence>
<comment type="subcellular location">
    <subcellularLocation>
        <location evidence="10">Cytoplasm</location>
    </subcellularLocation>
</comment>
<dbReference type="PANTHER" id="PTHR42701">
    <property type="entry name" value="IMIDAZOLE GLYCEROL PHOSPHATE SYNTHASE SUBUNIT HISH"/>
    <property type="match status" value="1"/>
</dbReference>
<dbReference type="PROSITE" id="PS51273">
    <property type="entry name" value="GATASE_TYPE_1"/>
    <property type="match status" value="1"/>
</dbReference>
<sequence length="216" mass="23563">MIGIVDYGVGNLFSLTCALRSLEVEVTVSREPETLQKADSLILPGVGAFAGAMEKLRNSGLDQVVKEQTKAGVPLLGICLGMQLLFSESLEFGRHQGLNLLPGQVVPMEGRLPQGLKTPHMGWNRLHLEKQDSRLLADTQEGDFVYFVHSYYAQGCGKALAATTDYGIPLTAAVEQDNIFGCQFHPEKSGPAGLRILRSFARLTERKMVCDSLSCH</sequence>
<protein>
    <recommendedName>
        <fullName evidence="10">Imidazole glycerol phosphate synthase subunit HisH</fullName>
        <ecNumber evidence="10">4.3.2.10</ecNumber>
    </recommendedName>
    <alternativeName>
        <fullName evidence="10">IGP synthase glutaminase subunit</fullName>
        <ecNumber evidence="10">3.5.1.2</ecNumber>
    </alternativeName>
    <alternativeName>
        <fullName evidence="10">IGP synthase subunit HisH</fullName>
    </alternativeName>
    <alternativeName>
        <fullName evidence="10">ImGP synthase subunit HisH</fullName>
        <shortName evidence="10">IGPS subunit HisH</shortName>
    </alternativeName>
</protein>
<comment type="catalytic activity">
    <reaction evidence="8 10">
        <text>5-[(5-phospho-1-deoxy-D-ribulos-1-ylimino)methylamino]-1-(5-phospho-beta-D-ribosyl)imidazole-4-carboxamide + L-glutamine = D-erythro-1-(imidazol-4-yl)glycerol 3-phosphate + 5-amino-1-(5-phospho-beta-D-ribosyl)imidazole-4-carboxamide + L-glutamate + H(+)</text>
        <dbReference type="Rhea" id="RHEA:24793"/>
        <dbReference type="ChEBI" id="CHEBI:15378"/>
        <dbReference type="ChEBI" id="CHEBI:29985"/>
        <dbReference type="ChEBI" id="CHEBI:58278"/>
        <dbReference type="ChEBI" id="CHEBI:58359"/>
        <dbReference type="ChEBI" id="CHEBI:58475"/>
        <dbReference type="ChEBI" id="CHEBI:58525"/>
        <dbReference type="EC" id="4.3.2.10"/>
    </reaction>
</comment>
<comment type="subunit">
    <text evidence="2 10">Heterodimer of HisH and HisF.</text>
</comment>
<feature type="active site" evidence="10 11">
    <location>
        <position position="185"/>
    </location>
</feature>
<dbReference type="GO" id="GO:0000107">
    <property type="term" value="F:imidazoleglycerol-phosphate synthase activity"/>
    <property type="evidence" value="ECO:0007669"/>
    <property type="project" value="UniProtKB-UniRule"/>
</dbReference>
<dbReference type="PIRSF" id="PIRSF000495">
    <property type="entry name" value="Amidotransf_hisH"/>
    <property type="match status" value="1"/>
</dbReference>
<evidence type="ECO:0000313" key="13">
    <source>
        <dbReference type="EMBL" id="HIQ67508.1"/>
    </source>
</evidence>
<evidence type="ECO:0000256" key="9">
    <source>
        <dbReference type="ARBA" id="ARBA00049534"/>
    </source>
</evidence>
<dbReference type="SUPFAM" id="SSF52317">
    <property type="entry name" value="Class I glutamine amidotransferase-like"/>
    <property type="match status" value="1"/>
</dbReference>
<dbReference type="EC" id="4.3.2.10" evidence="10"/>
<dbReference type="Gene3D" id="3.40.50.880">
    <property type="match status" value="1"/>
</dbReference>
<dbReference type="GO" id="GO:0005737">
    <property type="term" value="C:cytoplasm"/>
    <property type="evidence" value="ECO:0007669"/>
    <property type="project" value="UniProtKB-SubCell"/>
</dbReference>
<keyword evidence="10" id="KW-0963">Cytoplasm</keyword>
<dbReference type="Pfam" id="PF00117">
    <property type="entry name" value="GATase"/>
    <property type="match status" value="1"/>
</dbReference>
<keyword evidence="7 10" id="KW-0456">Lyase</keyword>
<keyword evidence="3 10" id="KW-0028">Amino-acid biosynthesis</keyword>
<comment type="caution">
    <text evidence="13">The sequence shown here is derived from an EMBL/GenBank/DDBJ whole genome shotgun (WGS) entry which is preliminary data.</text>
</comment>
<feature type="active site" evidence="10 11">
    <location>
        <position position="187"/>
    </location>
</feature>
<keyword evidence="5 10" id="KW-0315">Glutamine amidotransferase</keyword>
<keyword evidence="6 10" id="KW-0368">Histidine biosynthesis</keyword>
<dbReference type="Proteomes" id="UP000886796">
    <property type="component" value="Unassembled WGS sequence"/>
</dbReference>
<name>A0A9D0Z1Y9_9FIRM</name>
<evidence type="ECO:0000256" key="4">
    <source>
        <dbReference type="ARBA" id="ARBA00022801"/>
    </source>
</evidence>
<dbReference type="HAMAP" id="MF_00278">
    <property type="entry name" value="HisH"/>
    <property type="match status" value="1"/>
</dbReference>
<accession>A0A9D0Z1Y9</accession>
<dbReference type="AlphaFoldDB" id="A0A9D0Z1Y9"/>
<dbReference type="InterPro" id="IPR017926">
    <property type="entry name" value="GATASE"/>
</dbReference>
<keyword evidence="4 10" id="KW-0378">Hydrolase</keyword>
<evidence type="ECO:0000256" key="11">
    <source>
        <dbReference type="PIRSR" id="PIRSR000495-1"/>
    </source>
</evidence>
<dbReference type="InterPro" id="IPR010139">
    <property type="entry name" value="Imidazole-glycPsynth_HisH"/>
</dbReference>
<dbReference type="PANTHER" id="PTHR42701:SF1">
    <property type="entry name" value="IMIDAZOLE GLYCEROL PHOSPHATE SYNTHASE SUBUNIT HISH"/>
    <property type="match status" value="1"/>
</dbReference>
<feature type="active site" description="Nucleophile" evidence="10 11">
    <location>
        <position position="79"/>
    </location>
</feature>
<comment type="pathway">
    <text evidence="1 10">Amino-acid biosynthesis; L-histidine biosynthesis; L-histidine from 5-phospho-alpha-D-ribose 1-diphosphate: step 5/9.</text>
</comment>
<feature type="domain" description="Glutamine amidotransferase" evidence="12">
    <location>
        <begin position="4"/>
        <end position="200"/>
    </location>
</feature>
<evidence type="ECO:0000256" key="8">
    <source>
        <dbReference type="ARBA" id="ARBA00047838"/>
    </source>
</evidence>
<gene>
    <name evidence="10 13" type="primary">hisH</name>
    <name evidence="13" type="ORF">IAB74_03235</name>
</gene>
<proteinExistence type="inferred from homology"/>
<dbReference type="CDD" id="cd01748">
    <property type="entry name" value="GATase1_IGP_Synthase"/>
    <property type="match status" value="1"/>
</dbReference>
<dbReference type="PROSITE" id="PS51274">
    <property type="entry name" value="GATASE_COBBQ"/>
    <property type="match status" value="1"/>
</dbReference>
<dbReference type="EC" id="3.5.1.2" evidence="10"/>
<dbReference type="EMBL" id="DVFK01000046">
    <property type="protein sequence ID" value="HIQ67508.1"/>
    <property type="molecule type" value="Genomic_DNA"/>
</dbReference>
<reference evidence="13" key="2">
    <citation type="journal article" date="2021" name="PeerJ">
        <title>Extensive microbial diversity within the chicken gut microbiome revealed by metagenomics and culture.</title>
        <authorList>
            <person name="Gilroy R."/>
            <person name="Ravi A."/>
            <person name="Getino M."/>
            <person name="Pursley I."/>
            <person name="Horton D.L."/>
            <person name="Alikhan N.F."/>
            <person name="Baker D."/>
            <person name="Gharbi K."/>
            <person name="Hall N."/>
            <person name="Watson M."/>
            <person name="Adriaenssens E.M."/>
            <person name="Foster-Nyarko E."/>
            <person name="Jarju S."/>
            <person name="Secka A."/>
            <person name="Antonio M."/>
            <person name="Oren A."/>
            <person name="Chaudhuri R.R."/>
            <person name="La Ragione R."/>
            <person name="Hildebrand F."/>
            <person name="Pallen M.J."/>
        </authorList>
    </citation>
    <scope>NUCLEOTIDE SEQUENCE</scope>
    <source>
        <strain evidence="13">13361</strain>
    </source>
</reference>
<dbReference type="InterPro" id="IPR029062">
    <property type="entry name" value="Class_I_gatase-like"/>
</dbReference>
<dbReference type="NCBIfam" id="TIGR01855">
    <property type="entry name" value="IMP_synth_hisH"/>
    <property type="match status" value="1"/>
</dbReference>
<evidence type="ECO:0000256" key="6">
    <source>
        <dbReference type="ARBA" id="ARBA00023102"/>
    </source>
</evidence>
<organism evidence="13 14">
    <name type="scientific">Candidatus Faecousia excrementigallinarum</name>
    <dbReference type="NCBI Taxonomy" id="2840806"/>
    <lineage>
        <taxon>Bacteria</taxon>
        <taxon>Bacillati</taxon>
        <taxon>Bacillota</taxon>
        <taxon>Clostridia</taxon>
        <taxon>Eubacteriales</taxon>
        <taxon>Oscillospiraceae</taxon>
        <taxon>Faecousia</taxon>
    </lineage>
</organism>
<dbReference type="GO" id="GO:0000105">
    <property type="term" value="P:L-histidine biosynthetic process"/>
    <property type="evidence" value="ECO:0007669"/>
    <property type="project" value="UniProtKB-UniRule"/>
</dbReference>